<dbReference type="EMBL" id="KZ819384">
    <property type="protein sequence ID" value="PWN42064.1"/>
    <property type="molecule type" value="Genomic_DNA"/>
</dbReference>
<keyword evidence="6" id="KW-1185">Reference proteome</keyword>
<feature type="region of interest" description="Disordered" evidence="3">
    <location>
        <begin position="98"/>
        <end position="122"/>
    </location>
</feature>
<dbReference type="SMART" id="SM00066">
    <property type="entry name" value="GAL4"/>
    <property type="match status" value="1"/>
</dbReference>
<proteinExistence type="predicted"/>
<dbReference type="CDD" id="cd12148">
    <property type="entry name" value="fungal_TF_MHR"/>
    <property type="match status" value="1"/>
</dbReference>
<evidence type="ECO:0000256" key="1">
    <source>
        <dbReference type="ARBA" id="ARBA00004123"/>
    </source>
</evidence>
<feature type="compositionally biased region" description="Polar residues" evidence="3">
    <location>
        <begin position="99"/>
        <end position="117"/>
    </location>
</feature>
<keyword evidence="2" id="KW-0539">Nucleus</keyword>
<dbReference type="GeneID" id="37038913"/>
<dbReference type="GO" id="GO:0005634">
    <property type="term" value="C:nucleus"/>
    <property type="evidence" value="ECO:0007669"/>
    <property type="project" value="UniProtKB-SubCell"/>
</dbReference>
<feature type="region of interest" description="Disordered" evidence="3">
    <location>
        <begin position="254"/>
        <end position="290"/>
    </location>
</feature>
<reference evidence="5 6" key="1">
    <citation type="journal article" date="2018" name="Mol. Biol. Evol.">
        <title>Broad Genomic Sampling Reveals a Smut Pathogenic Ancestry of the Fungal Clade Ustilaginomycotina.</title>
        <authorList>
            <person name="Kijpornyongpan T."/>
            <person name="Mondo S.J."/>
            <person name="Barry K."/>
            <person name="Sandor L."/>
            <person name="Lee J."/>
            <person name="Lipzen A."/>
            <person name="Pangilinan J."/>
            <person name="LaButti K."/>
            <person name="Hainaut M."/>
            <person name="Henrissat B."/>
            <person name="Grigoriev I.V."/>
            <person name="Spatafora J.W."/>
            <person name="Aime M.C."/>
        </authorList>
    </citation>
    <scope>NUCLEOTIDE SEQUENCE [LARGE SCALE GENOMIC DNA]</scope>
    <source>
        <strain evidence="5 6">MCA 4658</strain>
    </source>
</reference>
<evidence type="ECO:0000256" key="3">
    <source>
        <dbReference type="SAM" id="MobiDB-lite"/>
    </source>
</evidence>
<feature type="domain" description="Zn(2)-C6 fungal-type" evidence="4">
    <location>
        <begin position="128"/>
        <end position="161"/>
    </location>
</feature>
<dbReference type="AlphaFoldDB" id="A0A316VXM5"/>
<evidence type="ECO:0000313" key="6">
    <source>
        <dbReference type="Proteomes" id="UP000245783"/>
    </source>
</evidence>
<dbReference type="CDD" id="cd00067">
    <property type="entry name" value="GAL4"/>
    <property type="match status" value="1"/>
</dbReference>
<protein>
    <recommendedName>
        <fullName evidence="4">Zn(2)-C6 fungal-type domain-containing protein</fullName>
    </recommendedName>
</protein>
<feature type="region of interest" description="Disordered" evidence="3">
    <location>
        <begin position="202"/>
        <end position="234"/>
    </location>
</feature>
<sequence length="1012" mass="111906">MQPLKSEDFPAEPVSEHLDPPHQEILYAPSEEVQEMNQAQHNDHLYYSQVQAVDGYEDSGAVDGAEGVVGQHAEDLTHVAAFREHEGLNGEEEGALYHNESQQDGLSDSKARGSNNGAHAPKRRKINTCLPCKRRKVKCDKQRPHCGQCKKHHIEEPDCVWSLDADHNAAPADAHAAPISGTNTAYDSTWYSAQDGSAPELAQQAVAQHPWDQGEAARIDSSEEASGASKAEDVPAMLERIRALESELARTTTRLLGQDSANETELSSKKRAGSEDLAAAASAERQDIDTEELTHMETQLNQLRKLPPSSASMYEANTGLAAGALAMIARNHPHASMTNGTGKGRGANMSTWGVQGPPGGRFPFQARLTTELVKEALDLLPEDSTVDHIIAADRAVHMSGLSTGTSYRLVDLQLGVMRAEINRWDGGKCGSDLPCIDLTFLALLFAILSAGIEYSEPTTLVYHKLVDRLEDIPEKTCAYVAMSQTLMSVCDMLERPNLNLVMALAEIRMYQVAHARFIECSMCVSMMIRMSLFLRLHRMGSAYDDQAKWMSEEQTPSVVTGWEDQPYLMGQVLIPLYPQGKPDPEAITVKIPQRSHLVREAARRTFRSIVLVSYFMSEQYDRHAQIDPHTYNTTPPINVDEEELPMGDEVERAWELPIEKARGVPTENSLFPFTCAVAHLAWEGTDAVARDKMDYAKVLDLDSKCRKVLEDLPDFLRLDGESENLEHVQLALAQRPHLASQRFIIIETVHFRLLMLHRPYMLRGYRDPTYEPSVKVSVESARTIIFCRSEMDRISWAIQKYPAFRIHNHMSAMLLAVHLLEEARQGRHSDPESIAIREEVTVALNFVAGRTTSDGTPITKSGAKAAKATRRMIDALLSESAARGEVENDESSLAQQVATIAGHDATQNEADFPSTAALDSHTYAVPESRHTLEELPEVQRPFGSEAFSASVPTNSTNTSPGSLLDALLRPDDPVNLYLSQLFGSSTGENLPPPPPENFWGATDKVIRLSEHP</sequence>
<feature type="region of interest" description="Disordered" evidence="3">
    <location>
        <begin position="1"/>
        <end position="22"/>
    </location>
</feature>
<gene>
    <name evidence="5" type="ORF">IE81DRAFT_366950</name>
</gene>
<dbReference type="InterPro" id="IPR001138">
    <property type="entry name" value="Zn2Cys6_DnaBD"/>
</dbReference>
<dbReference type="OrthoDB" id="3362851at2759"/>
<name>A0A316VXM5_9BASI</name>
<evidence type="ECO:0000259" key="4">
    <source>
        <dbReference type="PROSITE" id="PS50048"/>
    </source>
</evidence>
<dbReference type="PANTHER" id="PTHR31001">
    <property type="entry name" value="UNCHARACTERIZED TRANSCRIPTIONAL REGULATORY PROTEIN"/>
    <property type="match status" value="1"/>
</dbReference>
<dbReference type="InterPro" id="IPR036864">
    <property type="entry name" value="Zn2-C6_fun-type_DNA-bd_sf"/>
</dbReference>
<dbReference type="STRING" id="1522189.A0A316VXM5"/>
<dbReference type="GO" id="GO:0008270">
    <property type="term" value="F:zinc ion binding"/>
    <property type="evidence" value="ECO:0007669"/>
    <property type="project" value="InterPro"/>
</dbReference>
<dbReference type="Gene3D" id="4.10.240.10">
    <property type="entry name" value="Zn(2)-C6 fungal-type DNA-binding domain"/>
    <property type="match status" value="1"/>
</dbReference>
<dbReference type="RefSeq" id="XP_025369224.1">
    <property type="nucleotide sequence ID" value="XM_025517043.1"/>
</dbReference>
<dbReference type="SUPFAM" id="SSF57701">
    <property type="entry name" value="Zn2/Cys6 DNA-binding domain"/>
    <property type="match status" value="1"/>
</dbReference>
<dbReference type="PANTHER" id="PTHR31001:SF90">
    <property type="entry name" value="CENTROMERE DNA-BINDING PROTEIN COMPLEX CBF3 SUBUNIT B"/>
    <property type="match status" value="1"/>
</dbReference>
<dbReference type="Proteomes" id="UP000245783">
    <property type="component" value="Unassembled WGS sequence"/>
</dbReference>
<feature type="compositionally biased region" description="Polar residues" evidence="3">
    <location>
        <begin position="254"/>
        <end position="265"/>
    </location>
</feature>
<dbReference type="PROSITE" id="PS50048">
    <property type="entry name" value="ZN2_CY6_FUNGAL_2"/>
    <property type="match status" value="1"/>
</dbReference>
<dbReference type="GO" id="GO:0000981">
    <property type="term" value="F:DNA-binding transcription factor activity, RNA polymerase II-specific"/>
    <property type="evidence" value="ECO:0007669"/>
    <property type="project" value="InterPro"/>
</dbReference>
<dbReference type="InParanoid" id="A0A316VXM5"/>
<accession>A0A316VXM5</accession>
<comment type="subcellular location">
    <subcellularLocation>
        <location evidence="1">Nucleus</location>
    </subcellularLocation>
</comment>
<dbReference type="Pfam" id="PF00172">
    <property type="entry name" value="Zn_clus"/>
    <property type="match status" value="1"/>
</dbReference>
<evidence type="ECO:0000313" key="5">
    <source>
        <dbReference type="EMBL" id="PWN42064.1"/>
    </source>
</evidence>
<evidence type="ECO:0000256" key="2">
    <source>
        <dbReference type="ARBA" id="ARBA00023242"/>
    </source>
</evidence>
<organism evidence="5 6">
    <name type="scientific">Ceraceosorus guamensis</name>
    <dbReference type="NCBI Taxonomy" id="1522189"/>
    <lineage>
        <taxon>Eukaryota</taxon>
        <taxon>Fungi</taxon>
        <taxon>Dikarya</taxon>
        <taxon>Basidiomycota</taxon>
        <taxon>Ustilaginomycotina</taxon>
        <taxon>Exobasidiomycetes</taxon>
        <taxon>Ceraceosorales</taxon>
        <taxon>Ceraceosoraceae</taxon>
        <taxon>Ceraceosorus</taxon>
    </lineage>
</organism>
<dbReference type="InterPro" id="IPR050613">
    <property type="entry name" value="Sec_Metabolite_Reg"/>
</dbReference>